<proteinExistence type="predicted"/>
<dbReference type="AlphaFoldDB" id="A0A3N6R726"/>
<feature type="compositionally biased region" description="Basic and acidic residues" evidence="1">
    <location>
        <begin position="47"/>
        <end position="58"/>
    </location>
</feature>
<organism evidence="2 3">
    <name type="scientific">Brassica cretica</name>
    <name type="common">Mustard</name>
    <dbReference type="NCBI Taxonomy" id="69181"/>
    <lineage>
        <taxon>Eukaryota</taxon>
        <taxon>Viridiplantae</taxon>
        <taxon>Streptophyta</taxon>
        <taxon>Embryophyta</taxon>
        <taxon>Tracheophyta</taxon>
        <taxon>Spermatophyta</taxon>
        <taxon>Magnoliopsida</taxon>
        <taxon>eudicotyledons</taxon>
        <taxon>Gunneridae</taxon>
        <taxon>Pentapetalae</taxon>
        <taxon>rosids</taxon>
        <taxon>malvids</taxon>
        <taxon>Brassicales</taxon>
        <taxon>Brassicaceae</taxon>
        <taxon>Brassiceae</taxon>
        <taxon>Brassica</taxon>
    </lineage>
</organism>
<evidence type="ECO:0000313" key="3">
    <source>
        <dbReference type="Proteomes" id="UP000712281"/>
    </source>
</evidence>
<evidence type="ECO:0000313" key="2">
    <source>
        <dbReference type="EMBL" id="KAF2618586.1"/>
    </source>
</evidence>
<sequence length="58" mass="6286">MANILKSTIGENDAFSSPNLRLIPTMVMAESMKDKRRVRHGGGAEQDQEHDGGSDQTG</sequence>
<dbReference type="EMBL" id="QGKW02000007">
    <property type="protein sequence ID" value="KAF2618586.1"/>
    <property type="molecule type" value="Genomic_DNA"/>
</dbReference>
<accession>A0A3N6R726</accession>
<reference evidence="2" key="1">
    <citation type="submission" date="2019-12" db="EMBL/GenBank/DDBJ databases">
        <title>Genome sequencing and annotation of Brassica cretica.</title>
        <authorList>
            <person name="Studholme D.J."/>
            <person name="Sarris P.F."/>
        </authorList>
    </citation>
    <scope>NUCLEOTIDE SEQUENCE</scope>
    <source>
        <strain evidence="2">PFS-001/15</strain>
        <tissue evidence="2">Leaf</tissue>
    </source>
</reference>
<gene>
    <name evidence="2" type="ORF">F2Q68_00041491</name>
</gene>
<name>A0A3N6R726_BRACR</name>
<comment type="caution">
    <text evidence="2">The sequence shown here is derived from an EMBL/GenBank/DDBJ whole genome shotgun (WGS) entry which is preliminary data.</text>
</comment>
<feature type="region of interest" description="Disordered" evidence="1">
    <location>
        <begin position="32"/>
        <end position="58"/>
    </location>
</feature>
<evidence type="ECO:0000256" key="1">
    <source>
        <dbReference type="SAM" id="MobiDB-lite"/>
    </source>
</evidence>
<dbReference type="Proteomes" id="UP000712281">
    <property type="component" value="Unassembled WGS sequence"/>
</dbReference>
<protein>
    <submittedName>
        <fullName evidence="2">Uncharacterized protein</fullName>
    </submittedName>
</protein>